<dbReference type="AlphaFoldDB" id="A0A382I279"/>
<gene>
    <name evidence="2" type="ORF">METZ01_LOCUS246171</name>
</gene>
<accession>A0A382I279</accession>
<proteinExistence type="predicted"/>
<evidence type="ECO:0000313" key="2">
    <source>
        <dbReference type="EMBL" id="SVB93317.1"/>
    </source>
</evidence>
<dbReference type="EMBL" id="UINC01064544">
    <property type="protein sequence ID" value="SVB93317.1"/>
    <property type="molecule type" value="Genomic_DNA"/>
</dbReference>
<sequence>MPLDEQALFNKKPQTRSGKYQCPKCQRIGSYNVQWVLHSKKSKVPPGANRDDREKFNKLRDYLVRLDDHVTCTTCGKKFEIPSQHSMMFAEQFSGLPNEEELEGEIAEAAGESEPPPERKPALPARFTRKSSGWK</sequence>
<feature type="region of interest" description="Disordered" evidence="1">
    <location>
        <begin position="100"/>
        <end position="135"/>
    </location>
</feature>
<evidence type="ECO:0000256" key="1">
    <source>
        <dbReference type="SAM" id="MobiDB-lite"/>
    </source>
</evidence>
<reference evidence="2" key="1">
    <citation type="submission" date="2018-05" db="EMBL/GenBank/DDBJ databases">
        <authorList>
            <person name="Lanie J.A."/>
            <person name="Ng W.-L."/>
            <person name="Kazmierczak K.M."/>
            <person name="Andrzejewski T.M."/>
            <person name="Davidsen T.M."/>
            <person name="Wayne K.J."/>
            <person name="Tettelin H."/>
            <person name="Glass J.I."/>
            <person name="Rusch D."/>
            <person name="Podicherti R."/>
            <person name="Tsui H.-C.T."/>
            <person name="Winkler M.E."/>
        </authorList>
    </citation>
    <scope>NUCLEOTIDE SEQUENCE</scope>
</reference>
<organism evidence="2">
    <name type="scientific">marine metagenome</name>
    <dbReference type="NCBI Taxonomy" id="408172"/>
    <lineage>
        <taxon>unclassified sequences</taxon>
        <taxon>metagenomes</taxon>
        <taxon>ecological metagenomes</taxon>
    </lineage>
</organism>
<name>A0A382I279_9ZZZZ</name>
<protein>
    <submittedName>
        <fullName evidence="2">Uncharacterized protein</fullName>
    </submittedName>
</protein>
<feature type="region of interest" description="Disordered" evidence="1">
    <location>
        <begin position="1"/>
        <end position="21"/>
    </location>
</feature>